<dbReference type="EMBL" id="BAAANF010000002">
    <property type="protein sequence ID" value="GAA1665997.1"/>
    <property type="molecule type" value="Genomic_DNA"/>
</dbReference>
<gene>
    <name evidence="1" type="ORF">GCM10009745_05030</name>
</gene>
<accession>A0ABP4S438</accession>
<reference evidence="2" key="1">
    <citation type="journal article" date="2019" name="Int. J. Syst. Evol. Microbiol.">
        <title>The Global Catalogue of Microorganisms (GCM) 10K type strain sequencing project: providing services to taxonomists for standard genome sequencing and annotation.</title>
        <authorList>
            <consortium name="The Broad Institute Genomics Platform"/>
            <consortium name="The Broad Institute Genome Sequencing Center for Infectious Disease"/>
            <person name="Wu L."/>
            <person name="Ma J."/>
        </authorList>
    </citation>
    <scope>NUCLEOTIDE SEQUENCE [LARGE SCALE GENOMIC DNA]</scope>
    <source>
        <strain evidence="2">JCM 14307</strain>
    </source>
</reference>
<dbReference type="Proteomes" id="UP001500280">
    <property type="component" value="Unassembled WGS sequence"/>
</dbReference>
<keyword evidence="2" id="KW-1185">Reference proteome</keyword>
<dbReference type="RefSeq" id="WP_344144685.1">
    <property type="nucleotide sequence ID" value="NZ_BAAANF010000002.1"/>
</dbReference>
<comment type="caution">
    <text evidence="1">The sequence shown here is derived from an EMBL/GenBank/DDBJ whole genome shotgun (WGS) entry which is preliminary data.</text>
</comment>
<proteinExistence type="predicted"/>
<evidence type="ECO:0000313" key="1">
    <source>
        <dbReference type="EMBL" id="GAA1665997.1"/>
    </source>
</evidence>
<name>A0ABP4S438_9ACTN</name>
<organism evidence="1 2">
    <name type="scientific">Kribbella yunnanensis</name>
    <dbReference type="NCBI Taxonomy" id="190194"/>
    <lineage>
        <taxon>Bacteria</taxon>
        <taxon>Bacillati</taxon>
        <taxon>Actinomycetota</taxon>
        <taxon>Actinomycetes</taxon>
        <taxon>Propionibacteriales</taxon>
        <taxon>Kribbellaceae</taxon>
        <taxon>Kribbella</taxon>
    </lineage>
</organism>
<sequence length="60" mass="6366">MAREMLRGSILVEAGYVDESSLAAAVRSVERGGALPELLYDTLAVERGLRSVLGAGVTCW</sequence>
<evidence type="ECO:0000313" key="2">
    <source>
        <dbReference type="Proteomes" id="UP001500280"/>
    </source>
</evidence>
<protein>
    <submittedName>
        <fullName evidence="1">Uncharacterized protein</fullName>
    </submittedName>
</protein>